<keyword evidence="6" id="KW-0560">Oxidoreductase</keyword>
<dbReference type="SUPFAM" id="SSF51905">
    <property type="entry name" value="FAD/NAD(P)-binding domain"/>
    <property type="match status" value="1"/>
</dbReference>
<dbReference type="Pfam" id="PF01494">
    <property type="entry name" value="FAD_binding_3"/>
    <property type="match status" value="1"/>
</dbReference>
<dbReference type="AlphaFoldDB" id="W3XES5"/>
<dbReference type="PANTHER" id="PTHR47356">
    <property type="entry name" value="FAD-DEPENDENT MONOOXYGENASE ASQG-RELATED"/>
    <property type="match status" value="1"/>
</dbReference>
<dbReference type="RefSeq" id="XP_007829400.1">
    <property type="nucleotide sequence ID" value="XM_007831209.1"/>
</dbReference>
<dbReference type="PANTHER" id="PTHR47356:SF2">
    <property type="entry name" value="FAD-BINDING DOMAIN-CONTAINING PROTEIN-RELATED"/>
    <property type="match status" value="1"/>
</dbReference>
<dbReference type="InParanoid" id="W3XES5"/>
<keyword evidence="9" id="KW-1185">Reference proteome</keyword>
<comment type="similarity">
    <text evidence="3">Belongs to the paxM FAD-dependent monooxygenase family.</text>
</comment>
<gene>
    <name evidence="8" type="ORF">PFICI_02628</name>
</gene>
<evidence type="ECO:0000256" key="2">
    <source>
        <dbReference type="ARBA" id="ARBA00005179"/>
    </source>
</evidence>
<evidence type="ECO:0000256" key="5">
    <source>
        <dbReference type="ARBA" id="ARBA00022827"/>
    </source>
</evidence>
<evidence type="ECO:0000313" key="8">
    <source>
        <dbReference type="EMBL" id="ETS84603.1"/>
    </source>
</evidence>
<dbReference type="Gene3D" id="3.50.50.60">
    <property type="entry name" value="FAD/NAD(P)-binding domain"/>
    <property type="match status" value="1"/>
</dbReference>
<evidence type="ECO:0000256" key="6">
    <source>
        <dbReference type="ARBA" id="ARBA00023002"/>
    </source>
</evidence>
<evidence type="ECO:0000313" key="9">
    <source>
        <dbReference type="Proteomes" id="UP000030651"/>
    </source>
</evidence>
<comment type="pathway">
    <text evidence="2">Secondary metabolite biosynthesis.</text>
</comment>
<dbReference type="GeneID" id="19267641"/>
<keyword evidence="4" id="KW-0285">Flavoprotein</keyword>
<sequence>MAPSSDFRIILVGGGPVGLVAAHVFAAAGIDFVLLEQRPTIVPPEGAGIVLFPHTQRVFEQLGLMTRIREIAHRFSENRIVNSWGWHYHTTYTAKWTEENHGADWLFLHRPELLRVLYEALPDTIKNNVYAGKKVQDIQVTADGVIVQCADGTQEQGSMVIGADGVHSRVRNCMKKLAQQHGANATTSRGDEESLTSTYRCLYGNTGHVPGLELGPEWDLHSSGIAMQLFGARDMCWFLFYDKLPRTVKTRQRYTEDEMDSLAQRVADVHVTDKVRFKDVWDARKWVMLADLPEGIIKDWHWKRIVLVGDAANKQTPNIGQGWNCGVQDVVVLTNELRRLVNNGTSADIREDDLRKLFETYRDTRQPDIEACVGIAAGATRAVTWDTWLTWLKDRLLSPWTGGGRNEFRQAIGSMISKGQILDFIAKEDDLSGLVPWQHAP</sequence>
<dbReference type="HOGENOM" id="CLU_009665_12_2_1"/>
<feature type="domain" description="FAD-binding" evidence="7">
    <location>
        <begin position="9"/>
        <end position="367"/>
    </location>
</feature>
<dbReference type="PRINTS" id="PR00420">
    <property type="entry name" value="RNGMNOXGNASE"/>
</dbReference>
<dbReference type="Proteomes" id="UP000030651">
    <property type="component" value="Unassembled WGS sequence"/>
</dbReference>
<dbReference type="GO" id="GO:0004497">
    <property type="term" value="F:monooxygenase activity"/>
    <property type="evidence" value="ECO:0007669"/>
    <property type="project" value="InterPro"/>
</dbReference>
<keyword evidence="5" id="KW-0274">FAD</keyword>
<dbReference type="InterPro" id="IPR050562">
    <property type="entry name" value="FAD_mOase_fung"/>
</dbReference>
<dbReference type="OrthoDB" id="2431938at2759"/>
<dbReference type="STRING" id="1229662.W3XES5"/>
<name>W3XES5_PESFW</name>
<organism evidence="8 9">
    <name type="scientific">Pestalotiopsis fici (strain W106-1 / CGMCC3.15140)</name>
    <dbReference type="NCBI Taxonomy" id="1229662"/>
    <lineage>
        <taxon>Eukaryota</taxon>
        <taxon>Fungi</taxon>
        <taxon>Dikarya</taxon>
        <taxon>Ascomycota</taxon>
        <taxon>Pezizomycotina</taxon>
        <taxon>Sordariomycetes</taxon>
        <taxon>Xylariomycetidae</taxon>
        <taxon>Amphisphaeriales</taxon>
        <taxon>Sporocadaceae</taxon>
        <taxon>Pestalotiopsis</taxon>
    </lineage>
</organism>
<evidence type="ECO:0000256" key="3">
    <source>
        <dbReference type="ARBA" id="ARBA00007992"/>
    </source>
</evidence>
<protein>
    <recommendedName>
        <fullName evidence="7">FAD-binding domain-containing protein</fullName>
    </recommendedName>
</protein>
<accession>W3XES5</accession>
<dbReference type="InterPro" id="IPR036188">
    <property type="entry name" value="FAD/NAD-bd_sf"/>
</dbReference>
<reference evidence="9" key="1">
    <citation type="journal article" date="2015" name="BMC Genomics">
        <title>Genomic and transcriptomic analysis of the endophytic fungus Pestalotiopsis fici reveals its lifestyle and high potential for synthesis of natural products.</title>
        <authorList>
            <person name="Wang X."/>
            <person name="Zhang X."/>
            <person name="Liu L."/>
            <person name="Xiang M."/>
            <person name="Wang W."/>
            <person name="Sun X."/>
            <person name="Che Y."/>
            <person name="Guo L."/>
            <person name="Liu G."/>
            <person name="Guo L."/>
            <person name="Wang C."/>
            <person name="Yin W.B."/>
            <person name="Stadler M."/>
            <person name="Zhang X."/>
            <person name="Liu X."/>
        </authorList>
    </citation>
    <scope>NUCLEOTIDE SEQUENCE [LARGE SCALE GENOMIC DNA]</scope>
    <source>
        <strain evidence="9">W106-1 / CGMCC3.15140</strain>
    </source>
</reference>
<evidence type="ECO:0000259" key="7">
    <source>
        <dbReference type="Pfam" id="PF01494"/>
    </source>
</evidence>
<dbReference type="eggNOG" id="KOG2614">
    <property type="taxonomic scope" value="Eukaryota"/>
</dbReference>
<dbReference type="EMBL" id="KI912110">
    <property type="protein sequence ID" value="ETS84603.1"/>
    <property type="molecule type" value="Genomic_DNA"/>
</dbReference>
<dbReference type="GO" id="GO:0071949">
    <property type="term" value="F:FAD binding"/>
    <property type="evidence" value="ECO:0007669"/>
    <property type="project" value="InterPro"/>
</dbReference>
<proteinExistence type="inferred from homology"/>
<dbReference type="InterPro" id="IPR002938">
    <property type="entry name" value="FAD-bd"/>
</dbReference>
<comment type="cofactor">
    <cofactor evidence="1">
        <name>FAD</name>
        <dbReference type="ChEBI" id="CHEBI:57692"/>
    </cofactor>
</comment>
<evidence type="ECO:0000256" key="1">
    <source>
        <dbReference type="ARBA" id="ARBA00001974"/>
    </source>
</evidence>
<dbReference type="OMA" id="MFTRTEA"/>
<dbReference type="KEGG" id="pfy:PFICI_02628"/>
<evidence type="ECO:0000256" key="4">
    <source>
        <dbReference type="ARBA" id="ARBA00022630"/>
    </source>
</evidence>